<dbReference type="InterPro" id="IPR050276">
    <property type="entry name" value="MshD_Acetyltransferase"/>
</dbReference>
<name>A0A1H9AYF0_9RHOB</name>
<proteinExistence type="predicted"/>
<evidence type="ECO:0000313" key="3">
    <source>
        <dbReference type="Proteomes" id="UP000198634"/>
    </source>
</evidence>
<evidence type="ECO:0000259" key="1">
    <source>
        <dbReference type="PROSITE" id="PS51186"/>
    </source>
</evidence>
<gene>
    <name evidence="2" type="ORF">SAMN04488092_102305</name>
</gene>
<dbReference type="Pfam" id="PF00583">
    <property type="entry name" value="Acetyltransf_1"/>
    <property type="match status" value="1"/>
</dbReference>
<dbReference type="EMBL" id="FOEP01000002">
    <property type="protein sequence ID" value="SEP81639.1"/>
    <property type="molecule type" value="Genomic_DNA"/>
</dbReference>
<dbReference type="PANTHER" id="PTHR43617:SF2">
    <property type="entry name" value="UPF0039 PROTEIN SLL0451"/>
    <property type="match status" value="1"/>
</dbReference>
<accession>A0A1H9AYF0</accession>
<evidence type="ECO:0000313" key="2">
    <source>
        <dbReference type="EMBL" id="SEP81639.1"/>
    </source>
</evidence>
<keyword evidence="3" id="KW-1185">Reference proteome</keyword>
<protein>
    <submittedName>
        <fullName evidence="2">Putative acetyltransferase</fullName>
    </submittedName>
</protein>
<keyword evidence="2" id="KW-0808">Transferase</keyword>
<dbReference type="STRING" id="657014.SAMN04488092_102305"/>
<dbReference type="GO" id="GO:0016747">
    <property type="term" value="F:acyltransferase activity, transferring groups other than amino-acyl groups"/>
    <property type="evidence" value="ECO:0007669"/>
    <property type="project" value="InterPro"/>
</dbReference>
<dbReference type="Gene3D" id="3.40.630.30">
    <property type="match status" value="1"/>
</dbReference>
<dbReference type="InterPro" id="IPR000182">
    <property type="entry name" value="GNAT_dom"/>
</dbReference>
<reference evidence="2 3" key="1">
    <citation type="submission" date="2016-10" db="EMBL/GenBank/DDBJ databases">
        <authorList>
            <person name="de Groot N.N."/>
        </authorList>
    </citation>
    <scope>NUCLEOTIDE SEQUENCE [LARGE SCALE GENOMIC DNA]</scope>
    <source>
        <strain evidence="2 3">DSM 22007</strain>
    </source>
</reference>
<dbReference type="InterPro" id="IPR016181">
    <property type="entry name" value="Acyl_CoA_acyltransferase"/>
</dbReference>
<dbReference type="SUPFAM" id="SSF55729">
    <property type="entry name" value="Acyl-CoA N-acyltransferases (Nat)"/>
    <property type="match status" value="1"/>
</dbReference>
<feature type="domain" description="N-acetyltransferase" evidence="1">
    <location>
        <begin position="1"/>
        <end position="142"/>
    </location>
</feature>
<dbReference type="PROSITE" id="PS51186">
    <property type="entry name" value="GNAT"/>
    <property type="match status" value="1"/>
</dbReference>
<organism evidence="2 3">
    <name type="scientific">Thalassovita taeanensis</name>
    <dbReference type="NCBI Taxonomy" id="657014"/>
    <lineage>
        <taxon>Bacteria</taxon>
        <taxon>Pseudomonadati</taxon>
        <taxon>Pseudomonadota</taxon>
        <taxon>Alphaproteobacteria</taxon>
        <taxon>Rhodobacterales</taxon>
        <taxon>Roseobacteraceae</taxon>
        <taxon>Thalassovita</taxon>
    </lineage>
</organism>
<dbReference type="PANTHER" id="PTHR43617">
    <property type="entry name" value="L-AMINO ACID N-ACETYLTRANSFERASE"/>
    <property type="match status" value="1"/>
</dbReference>
<dbReference type="RefSeq" id="WP_175545249.1">
    <property type="nucleotide sequence ID" value="NZ_FOEP01000002.1"/>
</dbReference>
<dbReference type="Proteomes" id="UP000198634">
    <property type="component" value="Unassembled WGS sequence"/>
</dbReference>
<sequence length="159" mass="17516">MIRVLYDPDRIAVARLTGRAYGRSYEPWLVQALREANDIAVELVLEHDGAVVGHICFAVHPMPQGWWSLCTVAVDPEMQGHGFGSDLVRSGLEAARQADVLAITVLGHAQYYRRFGFTRAAASNLTTPFSDENTLVYPIRPDNAGLSGALLYPEAFSRL</sequence>
<dbReference type="CDD" id="cd04301">
    <property type="entry name" value="NAT_SF"/>
    <property type="match status" value="1"/>
</dbReference>
<dbReference type="AlphaFoldDB" id="A0A1H9AYF0"/>